<dbReference type="VEuPathDB" id="VectorBase:HLOH_057917"/>
<dbReference type="Pfam" id="PF13771">
    <property type="entry name" value="zf-HC5HC2H"/>
    <property type="match status" value="1"/>
</dbReference>
<organism evidence="8 9">
    <name type="scientific">Haemaphysalis longicornis</name>
    <name type="common">Bush tick</name>
    <dbReference type="NCBI Taxonomy" id="44386"/>
    <lineage>
        <taxon>Eukaryota</taxon>
        <taxon>Metazoa</taxon>
        <taxon>Ecdysozoa</taxon>
        <taxon>Arthropoda</taxon>
        <taxon>Chelicerata</taxon>
        <taxon>Arachnida</taxon>
        <taxon>Acari</taxon>
        <taxon>Parasitiformes</taxon>
        <taxon>Ixodida</taxon>
        <taxon>Ixodoidea</taxon>
        <taxon>Ixodidae</taxon>
        <taxon>Haemaphysalinae</taxon>
        <taxon>Haemaphysalis</taxon>
    </lineage>
</organism>
<dbReference type="InterPro" id="IPR051188">
    <property type="entry name" value="PHD-type_Zinc_Finger"/>
</dbReference>
<keyword evidence="3" id="KW-0862">Zinc</keyword>
<dbReference type="EMBL" id="JABSTR010000004">
    <property type="protein sequence ID" value="KAH9367142.1"/>
    <property type="molecule type" value="Genomic_DNA"/>
</dbReference>
<dbReference type="Gene3D" id="3.30.40.10">
    <property type="entry name" value="Zinc/RING finger domain, C3HC4 (zinc finger)"/>
    <property type="match status" value="3"/>
</dbReference>
<dbReference type="InterPro" id="IPR001965">
    <property type="entry name" value="Znf_PHD"/>
</dbReference>
<feature type="domain" description="PHD-type" evidence="7">
    <location>
        <begin position="22"/>
        <end position="136"/>
    </location>
</feature>
<dbReference type="SUPFAM" id="SSF57903">
    <property type="entry name" value="FYVE/PHD zinc finger"/>
    <property type="match status" value="1"/>
</dbReference>
<keyword evidence="2 4" id="KW-0863">Zinc-finger</keyword>
<dbReference type="SMART" id="SM00249">
    <property type="entry name" value="PHD"/>
    <property type="match status" value="2"/>
</dbReference>
<dbReference type="PANTHER" id="PTHR12420:SF42">
    <property type="entry name" value="G2_M PHASE-SPECIFIC E3 UBIQUITIN-PROTEIN LIGASE"/>
    <property type="match status" value="1"/>
</dbReference>
<dbReference type="AlphaFoldDB" id="A0A9J6FLR8"/>
<feature type="compositionally biased region" description="Basic residues" evidence="5">
    <location>
        <begin position="1"/>
        <end position="11"/>
    </location>
</feature>
<dbReference type="GO" id="GO:0008270">
    <property type="term" value="F:zinc ion binding"/>
    <property type="evidence" value="ECO:0007669"/>
    <property type="project" value="UniProtKB-KW"/>
</dbReference>
<dbReference type="PROSITE" id="PS50089">
    <property type="entry name" value="ZF_RING_2"/>
    <property type="match status" value="1"/>
</dbReference>
<dbReference type="GO" id="GO:0005634">
    <property type="term" value="C:nucleus"/>
    <property type="evidence" value="ECO:0007669"/>
    <property type="project" value="TreeGrafter"/>
</dbReference>
<dbReference type="InterPro" id="IPR034732">
    <property type="entry name" value="EPHD"/>
</dbReference>
<feature type="domain" description="RING-type" evidence="6">
    <location>
        <begin position="151"/>
        <end position="198"/>
    </location>
</feature>
<keyword evidence="9" id="KW-1185">Reference proteome</keyword>
<feature type="region of interest" description="Disordered" evidence="5">
    <location>
        <begin position="1"/>
        <end position="20"/>
    </location>
</feature>
<evidence type="ECO:0000259" key="7">
    <source>
        <dbReference type="PROSITE" id="PS51805"/>
    </source>
</evidence>
<sequence length="317" mass="35647">MAPKRPRKTARRSAVSGISPSEPACNLCHRPGKDDLDGELLCEDGLHVHHFCLLFSSGLLGTGPDTSPLRGFLPQDVRAEIRRASRLVCSLCGRNNATIGCIVKTCRRVYHRPCAVAHGCQLQYFQDFRVYCPRHRQEQQVTPLDPSNRPCPICAEDMVYPSLDVLVTPCCRQLFHHHCIQRQALNAGSHFFRCGNCNNEELFRKEMAERGIYIPEQYVHSTFPPLSGQRPFECPLSDPSLPDGFLPPIAASHPVRRDASWEQEPNAYRELLFRYSHCDAPRCGCPGGRGFSKPNRFVSGPCPPSPDRCKTSLVYYP</sequence>
<evidence type="ECO:0000259" key="6">
    <source>
        <dbReference type="PROSITE" id="PS50089"/>
    </source>
</evidence>
<dbReference type="InterPro" id="IPR013083">
    <property type="entry name" value="Znf_RING/FYVE/PHD"/>
</dbReference>
<accession>A0A9J6FLR8</accession>
<evidence type="ECO:0000313" key="8">
    <source>
        <dbReference type="EMBL" id="KAH9367142.1"/>
    </source>
</evidence>
<keyword evidence="1" id="KW-0479">Metal-binding</keyword>
<dbReference type="PANTHER" id="PTHR12420">
    <property type="entry name" value="PHD FINGER PROTEIN"/>
    <property type="match status" value="1"/>
</dbReference>
<evidence type="ECO:0000256" key="5">
    <source>
        <dbReference type="SAM" id="MobiDB-lite"/>
    </source>
</evidence>
<proteinExistence type="predicted"/>
<evidence type="ECO:0000256" key="4">
    <source>
        <dbReference type="PROSITE-ProRule" id="PRU00175"/>
    </source>
</evidence>
<evidence type="ECO:0000256" key="2">
    <source>
        <dbReference type="ARBA" id="ARBA00022771"/>
    </source>
</evidence>
<reference evidence="8 9" key="1">
    <citation type="journal article" date="2020" name="Cell">
        <title>Large-Scale Comparative Analyses of Tick Genomes Elucidate Their Genetic Diversity and Vector Capacities.</title>
        <authorList>
            <consortium name="Tick Genome and Microbiome Consortium (TIGMIC)"/>
            <person name="Jia N."/>
            <person name="Wang J."/>
            <person name="Shi W."/>
            <person name="Du L."/>
            <person name="Sun Y."/>
            <person name="Zhan W."/>
            <person name="Jiang J.F."/>
            <person name="Wang Q."/>
            <person name="Zhang B."/>
            <person name="Ji P."/>
            <person name="Bell-Sakyi L."/>
            <person name="Cui X.M."/>
            <person name="Yuan T.T."/>
            <person name="Jiang B.G."/>
            <person name="Yang W.F."/>
            <person name="Lam T.T."/>
            <person name="Chang Q.C."/>
            <person name="Ding S.J."/>
            <person name="Wang X.J."/>
            <person name="Zhu J.G."/>
            <person name="Ruan X.D."/>
            <person name="Zhao L."/>
            <person name="Wei J.T."/>
            <person name="Ye R.Z."/>
            <person name="Que T.C."/>
            <person name="Du C.H."/>
            <person name="Zhou Y.H."/>
            <person name="Cheng J.X."/>
            <person name="Dai P.F."/>
            <person name="Guo W.B."/>
            <person name="Han X.H."/>
            <person name="Huang E.J."/>
            <person name="Li L.F."/>
            <person name="Wei W."/>
            <person name="Gao Y.C."/>
            <person name="Liu J.Z."/>
            <person name="Shao H.Z."/>
            <person name="Wang X."/>
            <person name="Wang C.C."/>
            <person name="Yang T.C."/>
            <person name="Huo Q.B."/>
            <person name="Li W."/>
            <person name="Chen H.Y."/>
            <person name="Chen S.E."/>
            <person name="Zhou L.G."/>
            <person name="Ni X.B."/>
            <person name="Tian J.H."/>
            <person name="Sheng Y."/>
            <person name="Liu T."/>
            <person name="Pan Y.S."/>
            <person name="Xia L.Y."/>
            <person name="Li J."/>
            <person name="Zhao F."/>
            <person name="Cao W.C."/>
        </authorList>
    </citation>
    <scope>NUCLEOTIDE SEQUENCE [LARGE SCALE GENOMIC DNA]</scope>
    <source>
        <strain evidence="8">HaeL-2018</strain>
    </source>
</reference>
<evidence type="ECO:0008006" key="10">
    <source>
        <dbReference type="Google" id="ProtNLM"/>
    </source>
</evidence>
<dbReference type="OMA" id="MCAVEAR"/>
<evidence type="ECO:0000313" key="9">
    <source>
        <dbReference type="Proteomes" id="UP000821853"/>
    </source>
</evidence>
<gene>
    <name evidence="8" type="ORF">HPB48_011000</name>
</gene>
<evidence type="ECO:0000256" key="1">
    <source>
        <dbReference type="ARBA" id="ARBA00022723"/>
    </source>
</evidence>
<dbReference type="InterPro" id="IPR001841">
    <property type="entry name" value="Znf_RING"/>
</dbReference>
<protein>
    <recommendedName>
        <fullName evidence="10">PHD finger protein 7</fullName>
    </recommendedName>
</protein>
<dbReference type="Proteomes" id="UP000821853">
    <property type="component" value="Chromosome 2"/>
</dbReference>
<comment type="caution">
    <text evidence="8">The sequence shown here is derived from an EMBL/GenBank/DDBJ whole genome shotgun (WGS) entry which is preliminary data.</text>
</comment>
<dbReference type="InterPro" id="IPR011011">
    <property type="entry name" value="Znf_FYVE_PHD"/>
</dbReference>
<evidence type="ECO:0000256" key="3">
    <source>
        <dbReference type="ARBA" id="ARBA00022833"/>
    </source>
</evidence>
<dbReference type="PROSITE" id="PS51805">
    <property type="entry name" value="EPHD"/>
    <property type="match status" value="1"/>
</dbReference>
<name>A0A9J6FLR8_HAELO</name>
<dbReference type="OrthoDB" id="512616at2759"/>